<dbReference type="InterPro" id="IPR015424">
    <property type="entry name" value="PyrdxlP-dep_Trfase"/>
</dbReference>
<feature type="modified residue" description="N6-(pyridoxal phosphate)lysine" evidence="5">
    <location>
        <position position="201"/>
    </location>
</feature>
<dbReference type="InterPro" id="IPR001597">
    <property type="entry name" value="ArAA_b-elim_lyase/Thr_aldolase"/>
</dbReference>
<reference evidence="7 8" key="1">
    <citation type="submission" date="2008-04" db="EMBL/GenBank/DDBJ databases">
        <title>Complete sequence of chromosome of Natranaerobius thermophilus JW/NM-WN-LF.</title>
        <authorList>
            <consortium name="US DOE Joint Genome Institute"/>
            <person name="Copeland A."/>
            <person name="Lucas S."/>
            <person name="Lapidus A."/>
            <person name="Glavina del Rio T."/>
            <person name="Dalin E."/>
            <person name="Tice H."/>
            <person name="Bruce D."/>
            <person name="Goodwin L."/>
            <person name="Pitluck S."/>
            <person name="Chertkov O."/>
            <person name="Brettin T."/>
            <person name="Detter J.C."/>
            <person name="Han C."/>
            <person name="Kuske C.R."/>
            <person name="Schmutz J."/>
            <person name="Larimer F."/>
            <person name="Land M."/>
            <person name="Hauser L."/>
            <person name="Kyrpides N."/>
            <person name="Lykidis A."/>
            <person name="Mesbah N.M."/>
            <person name="Wiegel J."/>
        </authorList>
    </citation>
    <scope>NUCLEOTIDE SEQUENCE [LARGE SCALE GENOMIC DNA]</scope>
    <source>
        <strain evidence="8">ATCC BAA-1301 / DSM 18059 / JW/NM-WN-LF</strain>
    </source>
</reference>
<dbReference type="NCBIfam" id="NF007825">
    <property type="entry name" value="PRK10534.1"/>
    <property type="match status" value="1"/>
</dbReference>
<dbReference type="PANTHER" id="PTHR48097">
    <property type="entry name" value="L-THREONINE ALDOLASE-RELATED"/>
    <property type="match status" value="1"/>
</dbReference>
<dbReference type="InterPro" id="IPR015422">
    <property type="entry name" value="PyrdxlP-dep_Trfase_small"/>
</dbReference>
<dbReference type="RefSeq" id="WP_012447026.1">
    <property type="nucleotide sequence ID" value="NC_010718.1"/>
</dbReference>
<dbReference type="HOGENOM" id="CLU_029381_0_4_9"/>
<dbReference type="PANTHER" id="PTHR48097:SF9">
    <property type="entry name" value="L-THREONINE ALDOLASE"/>
    <property type="match status" value="1"/>
</dbReference>
<reference evidence="7 8" key="2">
    <citation type="journal article" date="2011" name="J. Bacteriol.">
        <title>Complete genome sequence of the anaerobic, halophilic alkalithermophile Natranaerobius thermophilus JW/NM-WN-LF.</title>
        <authorList>
            <person name="Zhao B."/>
            <person name="Mesbah N.M."/>
            <person name="Dalin E."/>
            <person name="Goodwin L."/>
            <person name="Nolan M."/>
            <person name="Pitluck S."/>
            <person name="Chertkov O."/>
            <person name="Brettin T.S."/>
            <person name="Han J."/>
            <person name="Larimer F.W."/>
            <person name="Land M.L."/>
            <person name="Hauser L."/>
            <person name="Kyrpides N."/>
            <person name="Wiegel J."/>
        </authorList>
    </citation>
    <scope>NUCLEOTIDE SEQUENCE [LARGE SCALE GENOMIC DNA]</scope>
    <source>
        <strain evidence="8">ATCC BAA-1301 / DSM 18059 / JW/NM-WN-LF</strain>
    </source>
</reference>
<name>B2A6C9_NATTJ</name>
<dbReference type="STRING" id="457570.Nther_0544"/>
<dbReference type="eggNOG" id="COG2008">
    <property type="taxonomic scope" value="Bacteria"/>
</dbReference>
<dbReference type="PIRSF" id="PIRSF017617">
    <property type="entry name" value="Thr_aldolase"/>
    <property type="match status" value="1"/>
</dbReference>
<dbReference type="OrthoDB" id="9774495at2"/>
<dbReference type="Pfam" id="PF01212">
    <property type="entry name" value="Beta_elim_lyase"/>
    <property type="match status" value="1"/>
</dbReference>
<keyword evidence="3" id="KW-0663">Pyridoxal phosphate</keyword>
<dbReference type="AlphaFoldDB" id="B2A6C9"/>
<comment type="similarity">
    <text evidence="2">Belongs to the threonine aldolase family.</text>
</comment>
<gene>
    <name evidence="7" type="ordered locus">Nther_0544</name>
</gene>
<evidence type="ECO:0000313" key="7">
    <source>
        <dbReference type="EMBL" id="ACB84140.1"/>
    </source>
</evidence>
<dbReference type="FunFam" id="3.90.1150.10:FF:000041">
    <property type="entry name" value="Low-specificity L-threonine aldolase"/>
    <property type="match status" value="1"/>
</dbReference>
<organism evidence="7 8">
    <name type="scientific">Natranaerobius thermophilus (strain ATCC BAA-1301 / DSM 18059 / JW/NM-WN-LF)</name>
    <dbReference type="NCBI Taxonomy" id="457570"/>
    <lineage>
        <taxon>Bacteria</taxon>
        <taxon>Bacillati</taxon>
        <taxon>Bacillota</taxon>
        <taxon>Clostridia</taxon>
        <taxon>Natranaerobiales</taxon>
        <taxon>Natranaerobiaceae</taxon>
        <taxon>Natranaerobius</taxon>
    </lineage>
</organism>
<dbReference type="EC" id="4.1.2.5" evidence="7"/>
<evidence type="ECO:0000256" key="5">
    <source>
        <dbReference type="PIRSR" id="PIRSR017617-1"/>
    </source>
</evidence>
<evidence type="ECO:0000256" key="1">
    <source>
        <dbReference type="ARBA" id="ARBA00001933"/>
    </source>
</evidence>
<keyword evidence="4 7" id="KW-0456">Lyase</keyword>
<keyword evidence="8" id="KW-1185">Reference proteome</keyword>
<evidence type="ECO:0000259" key="6">
    <source>
        <dbReference type="Pfam" id="PF01212"/>
    </source>
</evidence>
<protein>
    <submittedName>
        <fullName evidence="7">L-threonine aldolase</fullName>
        <ecNumber evidence="7">4.1.2.5</ecNumber>
    </submittedName>
</protein>
<comment type="cofactor">
    <cofactor evidence="1">
        <name>pyridoxal 5'-phosphate</name>
        <dbReference type="ChEBI" id="CHEBI:597326"/>
    </cofactor>
</comment>
<dbReference type="Gene3D" id="3.40.640.10">
    <property type="entry name" value="Type I PLP-dependent aspartate aminotransferase-like (Major domain)"/>
    <property type="match status" value="1"/>
</dbReference>
<evidence type="ECO:0000256" key="2">
    <source>
        <dbReference type="ARBA" id="ARBA00006966"/>
    </source>
</evidence>
<dbReference type="GO" id="GO:0006545">
    <property type="term" value="P:glycine biosynthetic process"/>
    <property type="evidence" value="ECO:0007669"/>
    <property type="project" value="TreeGrafter"/>
</dbReference>
<evidence type="ECO:0000256" key="3">
    <source>
        <dbReference type="ARBA" id="ARBA00022898"/>
    </source>
</evidence>
<dbReference type="KEGG" id="nth:Nther_0544"/>
<dbReference type="InterPro" id="IPR023603">
    <property type="entry name" value="Low_specificity_L-TA-like"/>
</dbReference>
<dbReference type="Gene3D" id="3.90.1150.10">
    <property type="entry name" value="Aspartate Aminotransferase, domain 1"/>
    <property type="match status" value="1"/>
</dbReference>
<evidence type="ECO:0000313" key="8">
    <source>
        <dbReference type="Proteomes" id="UP000001683"/>
    </source>
</evidence>
<dbReference type="InterPro" id="IPR015421">
    <property type="entry name" value="PyrdxlP-dep_Trfase_major"/>
</dbReference>
<evidence type="ECO:0000256" key="4">
    <source>
        <dbReference type="ARBA" id="ARBA00023239"/>
    </source>
</evidence>
<proteinExistence type="inferred from homology"/>
<feature type="domain" description="Aromatic amino acid beta-eliminating lyase/threonine aldolase" evidence="6">
    <location>
        <begin position="5"/>
        <end position="286"/>
    </location>
</feature>
<accession>B2A6C9</accession>
<dbReference type="SUPFAM" id="SSF53383">
    <property type="entry name" value="PLP-dependent transferases"/>
    <property type="match status" value="1"/>
</dbReference>
<dbReference type="NCBIfam" id="NF041359">
    <property type="entry name" value="GntG_guanitoxin"/>
    <property type="match status" value="1"/>
</dbReference>
<dbReference type="InParanoid" id="B2A6C9"/>
<dbReference type="GO" id="GO:0006567">
    <property type="term" value="P:L-threonine catabolic process"/>
    <property type="evidence" value="ECO:0007669"/>
    <property type="project" value="TreeGrafter"/>
</dbReference>
<dbReference type="EMBL" id="CP001034">
    <property type="protein sequence ID" value="ACB84140.1"/>
    <property type="molecule type" value="Genomic_DNA"/>
</dbReference>
<dbReference type="FunFam" id="3.40.640.10:FF:000030">
    <property type="entry name" value="Low-specificity L-threonine aldolase"/>
    <property type="match status" value="1"/>
</dbReference>
<dbReference type="GO" id="GO:0005829">
    <property type="term" value="C:cytosol"/>
    <property type="evidence" value="ECO:0007669"/>
    <property type="project" value="TreeGrafter"/>
</dbReference>
<sequence length="341" mass="37622">MSFIDLRSDTVTQPTEKMRTAMSEAAVGDDVYEEDPTILELEEKSARIFNKEKGLFFPTGTMANQAAILAHTNPGEEIIIEKDMHIYLYEVGGLAFLSGVQSRQLPGNLGQLDPQEVEAAIRPSNIHFPRTSLICLENTHNVHGGTVISKRDIDKIAEVAHQYKLPLHLDGARIFNAATYLQTTVAELTSSCDTLMFCLSKGLSAPAGSMLVGDENFINRARKCRKLLGGGMRQAGILAAAGIVALEEMTNRLQEDHENALLLAKNLAEIPWIEIDVDRVETNIIRFNLDTSHFSAVEFENKLREANIKVNVSGDGGVRMVTHKDVTRDQVEHVVSVLKSL</sequence>
<dbReference type="CDD" id="cd06502">
    <property type="entry name" value="TA_like"/>
    <property type="match status" value="1"/>
</dbReference>
<dbReference type="GO" id="GO:0008732">
    <property type="term" value="F:L-allo-threonine aldolase activity"/>
    <property type="evidence" value="ECO:0007669"/>
    <property type="project" value="TreeGrafter"/>
</dbReference>
<dbReference type="Proteomes" id="UP000001683">
    <property type="component" value="Chromosome"/>
</dbReference>